<evidence type="ECO:0000256" key="5">
    <source>
        <dbReference type="ARBA" id="ARBA00022737"/>
    </source>
</evidence>
<dbReference type="AlphaFoldDB" id="A0A318XNN4"/>
<dbReference type="CDD" id="cd03226">
    <property type="entry name" value="ABC_cobalt_CbiO_domain2"/>
    <property type="match status" value="1"/>
</dbReference>
<evidence type="ECO:0000256" key="10">
    <source>
        <dbReference type="ARBA" id="ARBA00025157"/>
    </source>
</evidence>
<comment type="caution">
    <text evidence="12">The sequence shown here is derived from an EMBL/GenBank/DDBJ whole genome shotgun (WGS) entry which is preliminary data.</text>
</comment>
<keyword evidence="3" id="KW-0813">Transport</keyword>
<keyword evidence="9" id="KW-0472">Membrane</keyword>
<dbReference type="CDD" id="cd03225">
    <property type="entry name" value="ABC_cobalt_CbiO_domain1"/>
    <property type="match status" value="1"/>
</dbReference>
<evidence type="ECO:0000313" key="13">
    <source>
        <dbReference type="Proteomes" id="UP000248132"/>
    </source>
</evidence>
<dbReference type="SMART" id="SM00382">
    <property type="entry name" value="AAA"/>
    <property type="match status" value="2"/>
</dbReference>
<dbReference type="InterPro" id="IPR003439">
    <property type="entry name" value="ABC_transporter-like_ATP-bd"/>
</dbReference>
<keyword evidence="7 12" id="KW-0067">ATP-binding</keyword>
<dbReference type="PROSITE" id="PS00211">
    <property type="entry name" value="ABC_TRANSPORTER_1"/>
    <property type="match status" value="1"/>
</dbReference>
<evidence type="ECO:0000256" key="6">
    <source>
        <dbReference type="ARBA" id="ARBA00022741"/>
    </source>
</evidence>
<evidence type="ECO:0000256" key="7">
    <source>
        <dbReference type="ARBA" id="ARBA00022840"/>
    </source>
</evidence>
<dbReference type="InterPro" id="IPR015856">
    <property type="entry name" value="ABC_transpr_CbiO/EcfA_su"/>
</dbReference>
<feature type="domain" description="ABC transporter" evidence="11">
    <location>
        <begin position="2"/>
        <end position="241"/>
    </location>
</feature>
<dbReference type="GO" id="GO:0005524">
    <property type="term" value="F:ATP binding"/>
    <property type="evidence" value="ECO:0007669"/>
    <property type="project" value="UniProtKB-KW"/>
</dbReference>
<dbReference type="RefSeq" id="WP_110460430.1">
    <property type="nucleotide sequence ID" value="NZ_QKMR01000002.1"/>
</dbReference>
<dbReference type="Gene3D" id="3.40.50.300">
    <property type="entry name" value="P-loop containing nucleotide triphosphate hydrolases"/>
    <property type="match status" value="2"/>
</dbReference>
<evidence type="ECO:0000256" key="1">
    <source>
        <dbReference type="ARBA" id="ARBA00004202"/>
    </source>
</evidence>
<name>A0A318XNN4_9FIRM</name>
<evidence type="ECO:0000256" key="2">
    <source>
        <dbReference type="ARBA" id="ARBA00005417"/>
    </source>
</evidence>
<dbReference type="InterPro" id="IPR017871">
    <property type="entry name" value="ABC_transporter-like_CS"/>
</dbReference>
<keyword evidence="4" id="KW-1003">Cell membrane</keyword>
<dbReference type="InterPro" id="IPR027417">
    <property type="entry name" value="P-loop_NTPase"/>
</dbReference>
<organism evidence="12 13">
    <name type="scientific">Ruminiclostridium sufflavum DSM 19573</name>
    <dbReference type="NCBI Taxonomy" id="1121337"/>
    <lineage>
        <taxon>Bacteria</taxon>
        <taxon>Bacillati</taxon>
        <taxon>Bacillota</taxon>
        <taxon>Clostridia</taxon>
        <taxon>Eubacteriales</taxon>
        <taxon>Oscillospiraceae</taxon>
        <taxon>Ruminiclostridium</taxon>
    </lineage>
</organism>
<evidence type="ECO:0000256" key="9">
    <source>
        <dbReference type="ARBA" id="ARBA00023136"/>
    </source>
</evidence>
<keyword evidence="6" id="KW-0547">Nucleotide-binding</keyword>
<dbReference type="GO" id="GO:0042626">
    <property type="term" value="F:ATPase-coupled transmembrane transporter activity"/>
    <property type="evidence" value="ECO:0007669"/>
    <property type="project" value="TreeGrafter"/>
</dbReference>
<dbReference type="Proteomes" id="UP000248132">
    <property type="component" value="Unassembled WGS sequence"/>
</dbReference>
<dbReference type="InterPro" id="IPR050095">
    <property type="entry name" value="ECF_ABC_transporter_ATP-bd"/>
</dbReference>
<keyword evidence="5" id="KW-0677">Repeat</keyword>
<feature type="domain" description="ABC transporter" evidence="11">
    <location>
        <begin position="263"/>
        <end position="468"/>
    </location>
</feature>
<dbReference type="GO" id="GO:0016887">
    <property type="term" value="F:ATP hydrolysis activity"/>
    <property type="evidence" value="ECO:0007669"/>
    <property type="project" value="InterPro"/>
</dbReference>
<dbReference type="OrthoDB" id="501320at2"/>
<dbReference type="InterPro" id="IPR003593">
    <property type="entry name" value="AAA+_ATPase"/>
</dbReference>
<dbReference type="SUPFAM" id="SSF52540">
    <property type="entry name" value="P-loop containing nucleoside triphosphate hydrolases"/>
    <property type="match status" value="2"/>
</dbReference>
<reference evidence="12 13" key="1">
    <citation type="submission" date="2018-06" db="EMBL/GenBank/DDBJ databases">
        <title>Genomic Encyclopedia of Type Strains, Phase I: the one thousand microbial genomes (KMG-I) project.</title>
        <authorList>
            <person name="Kyrpides N."/>
        </authorList>
    </citation>
    <scope>NUCLEOTIDE SEQUENCE [LARGE SCALE GENOMIC DNA]</scope>
    <source>
        <strain evidence="12 13">DSM 19573</strain>
    </source>
</reference>
<evidence type="ECO:0000256" key="3">
    <source>
        <dbReference type="ARBA" id="ARBA00022448"/>
    </source>
</evidence>
<dbReference type="EMBL" id="QKMR01000002">
    <property type="protein sequence ID" value="PYG89740.1"/>
    <property type="molecule type" value="Genomic_DNA"/>
</dbReference>
<keyword evidence="8" id="KW-1278">Translocase</keyword>
<dbReference type="PROSITE" id="PS50893">
    <property type="entry name" value="ABC_TRANSPORTER_2"/>
    <property type="match status" value="2"/>
</dbReference>
<sequence>MIELKNVSFGYDGAGCGSLNNITIDIRAGECAVLTGKSGCGKTTVTRLVNRLIPDFYSGKLSGFVRIAGHDTSDCEPHTLSQTVGSVFQNPRTQFFNTDTDSELVFGMENCGIEYEEMHRRYCGTVKALGLSALCRRDIFALSGGEKQRIAFGSIHALSPEIYVLDEPSANLDAAMVEKLREVLVTLKKQGKTILIAEHRLHYLNGIADRIIRMENGGITNEWTGDELSAMSNDVLAAYGMRSFSESPLVVSKSVQGCYGPALEVNNISVAYKGAGTVLSNLSFSVGTGEIVGIVGANGFGKSTLARTICGLHREKNGQILFDGKPVKPAKRHRFAYLVMQDPNYQLFCESVDAELKFNAANEKCDEAAVKGLLQALDLEGVRDHHPLALSGGQKQRLCIALAALSPAKILIFDEPTSGLDYANMMSVASILKSLSAAGKTLLIITHDNELISNVCTRAIRLSNNSKY</sequence>
<evidence type="ECO:0000256" key="8">
    <source>
        <dbReference type="ARBA" id="ARBA00022967"/>
    </source>
</evidence>
<proteinExistence type="inferred from homology"/>
<dbReference type="PANTHER" id="PTHR43553:SF23">
    <property type="entry name" value="ABC TRANSPORTER ATP-BINDING COMPONENT"/>
    <property type="match status" value="1"/>
</dbReference>
<dbReference type="Pfam" id="PF00005">
    <property type="entry name" value="ABC_tran"/>
    <property type="match status" value="2"/>
</dbReference>
<comment type="function">
    <text evidence="10">Probably part of an ABC transporter complex. Responsible for energy coupling to the transport system.</text>
</comment>
<evidence type="ECO:0000259" key="11">
    <source>
        <dbReference type="PROSITE" id="PS50893"/>
    </source>
</evidence>
<evidence type="ECO:0000256" key="4">
    <source>
        <dbReference type="ARBA" id="ARBA00022475"/>
    </source>
</evidence>
<keyword evidence="13" id="KW-1185">Reference proteome</keyword>
<accession>A0A318XNN4</accession>
<gene>
    <name evidence="12" type="ORF">LY28_00333</name>
</gene>
<dbReference type="GO" id="GO:0043190">
    <property type="term" value="C:ATP-binding cassette (ABC) transporter complex"/>
    <property type="evidence" value="ECO:0007669"/>
    <property type="project" value="TreeGrafter"/>
</dbReference>
<comment type="subcellular location">
    <subcellularLocation>
        <location evidence="1">Cell membrane</location>
        <topology evidence="1">Peripheral membrane protein</topology>
    </subcellularLocation>
</comment>
<dbReference type="PANTHER" id="PTHR43553">
    <property type="entry name" value="HEAVY METAL TRANSPORTER"/>
    <property type="match status" value="1"/>
</dbReference>
<evidence type="ECO:0000313" key="12">
    <source>
        <dbReference type="EMBL" id="PYG89740.1"/>
    </source>
</evidence>
<comment type="similarity">
    <text evidence="2">Belongs to the ABC transporter superfamily.</text>
</comment>
<protein>
    <submittedName>
        <fullName evidence="12">Energy-coupling factor transport system ATP-binding protein</fullName>
    </submittedName>
</protein>